<dbReference type="RefSeq" id="WP_115792100.1">
    <property type="nucleotide sequence ID" value="NZ_QSLN01000002.1"/>
</dbReference>
<gene>
    <name evidence="2" type="ORF">DXX99_02835</name>
</gene>
<accession>A0A3D8P6J6</accession>
<dbReference type="InterPro" id="IPR044992">
    <property type="entry name" value="ChyE-like"/>
</dbReference>
<dbReference type="GO" id="GO:0016740">
    <property type="term" value="F:transferase activity"/>
    <property type="evidence" value="ECO:0007669"/>
    <property type="project" value="UniProtKB-KW"/>
</dbReference>
<dbReference type="PROSITE" id="PS51273">
    <property type="entry name" value="GATASE_TYPE_1"/>
    <property type="match status" value="1"/>
</dbReference>
<evidence type="ECO:0000313" key="3">
    <source>
        <dbReference type="Proteomes" id="UP000256329"/>
    </source>
</evidence>
<dbReference type="AlphaFoldDB" id="A0A3D8P6J6"/>
<dbReference type="CDD" id="cd01741">
    <property type="entry name" value="GATase1_1"/>
    <property type="match status" value="1"/>
</dbReference>
<keyword evidence="2" id="KW-0315">Glutamine amidotransferase</keyword>
<keyword evidence="3" id="KW-1185">Reference proteome</keyword>
<dbReference type="InterPro" id="IPR029062">
    <property type="entry name" value="Class_I_gatase-like"/>
</dbReference>
<dbReference type="SUPFAM" id="SSF52317">
    <property type="entry name" value="Class I glutamine amidotransferase-like"/>
    <property type="match status" value="1"/>
</dbReference>
<keyword evidence="2" id="KW-0808">Transferase</keyword>
<comment type="caution">
    <text evidence="2">The sequence shown here is derived from an EMBL/GenBank/DDBJ whole genome shotgun (WGS) entry which is preliminary data.</text>
</comment>
<feature type="domain" description="Glutamine amidotransferase" evidence="1">
    <location>
        <begin position="26"/>
        <end position="183"/>
    </location>
</feature>
<sequence length="237" mass="26747">MLRALIVQHVACEGPGLLAEVLPSEGWELDIRVMDQPGATLPETMANYKALIVLGGPMGAYEEEAYPYLYKVQELIRDAISRRVPVLGICLGGQLIARALEAAVKPSAVKEIGWYKVRLTEAGKKTPLFQNLPEEFWVFQWHGDTFDLPKGAILLAEGDTCTNQAFVYRDCAWALQFHLEVTPAMVAHWAEIYREELEDFAGPEASARLKEDTVRQWERDRDLRARFLANLCRVLDS</sequence>
<dbReference type="PANTHER" id="PTHR42695">
    <property type="entry name" value="GLUTAMINE AMIDOTRANSFERASE YLR126C-RELATED"/>
    <property type="match status" value="1"/>
</dbReference>
<proteinExistence type="predicted"/>
<evidence type="ECO:0000313" key="2">
    <source>
        <dbReference type="EMBL" id="RDV84362.1"/>
    </source>
</evidence>
<dbReference type="EMBL" id="QSLN01000002">
    <property type="protein sequence ID" value="RDV84362.1"/>
    <property type="molecule type" value="Genomic_DNA"/>
</dbReference>
<organism evidence="2 3">
    <name type="scientific">Ammonifex thiophilus</name>
    <dbReference type="NCBI Taxonomy" id="444093"/>
    <lineage>
        <taxon>Bacteria</taxon>
        <taxon>Bacillati</taxon>
        <taxon>Bacillota</taxon>
        <taxon>Clostridia</taxon>
        <taxon>Thermoanaerobacterales</taxon>
        <taxon>Thermoanaerobacteraceae</taxon>
        <taxon>Ammonifex</taxon>
    </lineage>
</organism>
<dbReference type="FunFam" id="3.40.50.880:FF:000033">
    <property type="entry name" value="Glutamine amidotransferase class-I"/>
    <property type="match status" value="1"/>
</dbReference>
<dbReference type="Pfam" id="PF00117">
    <property type="entry name" value="GATase"/>
    <property type="match status" value="1"/>
</dbReference>
<evidence type="ECO:0000259" key="1">
    <source>
        <dbReference type="Pfam" id="PF00117"/>
    </source>
</evidence>
<name>A0A3D8P6J6_9THEO</name>
<dbReference type="OrthoDB" id="9813383at2"/>
<dbReference type="GO" id="GO:0005829">
    <property type="term" value="C:cytosol"/>
    <property type="evidence" value="ECO:0007669"/>
    <property type="project" value="TreeGrafter"/>
</dbReference>
<dbReference type="Gene3D" id="3.40.50.880">
    <property type="match status" value="1"/>
</dbReference>
<dbReference type="InterPro" id="IPR017926">
    <property type="entry name" value="GATASE"/>
</dbReference>
<protein>
    <submittedName>
        <fullName evidence="2">Type 1 glutamine amidotransferase</fullName>
    </submittedName>
</protein>
<reference evidence="2 3" key="1">
    <citation type="submission" date="2018-08" db="EMBL/GenBank/DDBJ databases">
        <title>Form III RuBisCO-mediated autotrophy in Thermodesulfobium bacteria.</title>
        <authorList>
            <person name="Toshchakov S.V."/>
            <person name="Kublanov I.V."/>
            <person name="Frolov E."/>
            <person name="Bonch-Osmolovskaya E.A."/>
            <person name="Tourova T.P."/>
            <person name="Chernych N.A."/>
            <person name="Lebedinsky A.V."/>
        </authorList>
    </citation>
    <scope>NUCLEOTIDE SEQUENCE [LARGE SCALE GENOMIC DNA]</scope>
    <source>
        <strain evidence="2 3">SR</strain>
    </source>
</reference>
<dbReference type="PANTHER" id="PTHR42695:SF5">
    <property type="entry name" value="GLUTAMINE AMIDOTRANSFERASE YLR126C-RELATED"/>
    <property type="match status" value="1"/>
</dbReference>
<dbReference type="Proteomes" id="UP000256329">
    <property type="component" value="Unassembled WGS sequence"/>
</dbReference>